<comment type="caution">
    <text evidence="18">The sequence shown here is derived from an EMBL/GenBank/DDBJ whole genome shotgun (WGS) entry which is preliminary data.</text>
</comment>
<feature type="coiled-coil region" evidence="16">
    <location>
        <begin position="371"/>
        <end position="412"/>
    </location>
</feature>
<dbReference type="GO" id="GO:0015648">
    <property type="term" value="F:lipid-linked peptidoglycan transporter activity"/>
    <property type="evidence" value="ECO:0007669"/>
    <property type="project" value="TreeGrafter"/>
</dbReference>
<feature type="transmembrane region" description="Helical" evidence="17">
    <location>
        <begin position="316"/>
        <end position="341"/>
    </location>
</feature>
<feature type="transmembrane region" description="Helical" evidence="17">
    <location>
        <begin position="278"/>
        <end position="304"/>
    </location>
</feature>
<evidence type="ECO:0000256" key="3">
    <source>
        <dbReference type="ARBA" id="ARBA00022679"/>
    </source>
</evidence>
<evidence type="ECO:0000256" key="15">
    <source>
        <dbReference type="ARBA" id="ARBA00049902"/>
    </source>
</evidence>
<evidence type="ECO:0000256" key="2">
    <source>
        <dbReference type="ARBA" id="ARBA00022676"/>
    </source>
</evidence>
<dbReference type="GO" id="GO:0008955">
    <property type="term" value="F:peptidoglycan glycosyltransferase activity"/>
    <property type="evidence" value="ECO:0007669"/>
    <property type="project" value="UniProtKB-EC"/>
</dbReference>
<name>A0A9X2Z0C2_9FLAO</name>
<keyword evidence="16" id="KW-0175">Coiled coil</keyword>
<dbReference type="RefSeq" id="WP_264286857.1">
    <property type="nucleotide sequence ID" value="NZ_JAOZEV010000006.1"/>
</dbReference>
<evidence type="ECO:0000256" key="7">
    <source>
        <dbReference type="ARBA" id="ARBA00022989"/>
    </source>
</evidence>
<feature type="transmembrane region" description="Helical" evidence="17">
    <location>
        <begin position="107"/>
        <end position="133"/>
    </location>
</feature>
<feature type="transmembrane region" description="Helical" evidence="17">
    <location>
        <begin position="50"/>
        <end position="68"/>
    </location>
</feature>
<evidence type="ECO:0000256" key="12">
    <source>
        <dbReference type="ARBA" id="ARBA00041185"/>
    </source>
</evidence>
<evidence type="ECO:0000256" key="1">
    <source>
        <dbReference type="ARBA" id="ARBA00004141"/>
    </source>
</evidence>
<feature type="transmembrane region" description="Helical" evidence="17">
    <location>
        <begin position="13"/>
        <end position="38"/>
    </location>
</feature>
<dbReference type="GO" id="GO:0005886">
    <property type="term" value="C:plasma membrane"/>
    <property type="evidence" value="ECO:0007669"/>
    <property type="project" value="TreeGrafter"/>
</dbReference>
<evidence type="ECO:0000256" key="16">
    <source>
        <dbReference type="SAM" id="Coils"/>
    </source>
</evidence>
<dbReference type="EC" id="2.4.99.28" evidence="14"/>
<dbReference type="EMBL" id="JAOZEV010000006">
    <property type="protein sequence ID" value="MCV9932599.1"/>
    <property type="molecule type" value="Genomic_DNA"/>
</dbReference>
<feature type="transmembrane region" description="Helical" evidence="17">
    <location>
        <begin position="353"/>
        <end position="374"/>
    </location>
</feature>
<dbReference type="PANTHER" id="PTHR30474">
    <property type="entry name" value="CELL CYCLE PROTEIN"/>
    <property type="match status" value="1"/>
</dbReference>
<feature type="transmembrane region" description="Helical" evidence="17">
    <location>
        <begin position="192"/>
        <end position="211"/>
    </location>
</feature>
<evidence type="ECO:0000256" key="9">
    <source>
        <dbReference type="ARBA" id="ARBA00032370"/>
    </source>
</evidence>
<keyword evidence="8 17" id="KW-0472">Membrane</keyword>
<protein>
    <recommendedName>
        <fullName evidence="12">Probable peptidoglycan glycosyltransferase FtsW</fullName>
        <ecNumber evidence="14">2.4.99.28</ecNumber>
    </recommendedName>
    <alternativeName>
        <fullName evidence="13">Cell division protein FtsW</fullName>
    </alternativeName>
    <alternativeName>
        <fullName evidence="10">Cell wall polymerase</fullName>
    </alternativeName>
    <alternativeName>
        <fullName evidence="9">Peptidoglycan polymerase</fullName>
    </alternativeName>
</protein>
<evidence type="ECO:0000256" key="10">
    <source>
        <dbReference type="ARBA" id="ARBA00033270"/>
    </source>
</evidence>
<dbReference type="GO" id="GO:0032153">
    <property type="term" value="C:cell division site"/>
    <property type="evidence" value="ECO:0007669"/>
    <property type="project" value="TreeGrafter"/>
</dbReference>
<dbReference type="GO" id="GO:0009252">
    <property type="term" value="P:peptidoglycan biosynthetic process"/>
    <property type="evidence" value="ECO:0007669"/>
    <property type="project" value="UniProtKB-KW"/>
</dbReference>
<evidence type="ECO:0000256" key="5">
    <source>
        <dbReference type="ARBA" id="ARBA00022960"/>
    </source>
</evidence>
<comment type="subcellular location">
    <subcellularLocation>
        <location evidence="1">Membrane</location>
        <topology evidence="1">Multi-pass membrane protein</topology>
    </subcellularLocation>
</comment>
<evidence type="ECO:0000313" key="19">
    <source>
        <dbReference type="Proteomes" id="UP001151133"/>
    </source>
</evidence>
<evidence type="ECO:0000313" key="18">
    <source>
        <dbReference type="EMBL" id="MCV9932599.1"/>
    </source>
</evidence>
<keyword evidence="4 17" id="KW-0812">Transmembrane</keyword>
<keyword evidence="3" id="KW-0808">Transferase</keyword>
<evidence type="ECO:0000256" key="4">
    <source>
        <dbReference type="ARBA" id="ARBA00022692"/>
    </source>
</evidence>
<comment type="catalytic activity">
    <reaction evidence="15">
        <text>[GlcNAc-(1-&gt;4)-Mur2Ac(oyl-L-Ala-gamma-D-Glu-L-Lys-D-Ala-D-Ala)](n)-di-trans,octa-cis-undecaprenyl diphosphate + beta-D-GlcNAc-(1-&gt;4)-Mur2Ac(oyl-L-Ala-gamma-D-Glu-L-Lys-D-Ala-D-Ala)-di-trans,octa-cis-undecaprenyl diphosphate = [GlcNAc-(1-&gt;4)-Mur2Ac(oyl-L-Ala-gamma-D-Glu-L-Lys-D-Ala-D-Ala)](n+1)-di-trans,octa-cis-undecaprenyl diphosphate + di-trans,octa-cis-undecaprenyl diphosphate + H(+)</text>
        <dbReference type="Rhea" id="RHEA:23708"/>
        <dbReference type="Rhea" id="RHEA-COMP:9602"/>
        <dbReference type="Rhea" id="RHEA-COMP:9603"/>
        <dbReference type="ChEBI" id="CHEBI:15378"/>
        <dbReference type="ChEBI" id="CHEBI:58405"/>
        <dbReference type="ChEBI" id="CHEBI:60033"/>
        <dbReference type="ChEBI" id="CHEBI:78435"/>
        <dbReference type="EC" id="2.4.99.28"/>
    </reaction>
</comment>
<evidence type="ECO:0000256" key="8">
    <source>
        <dbReference type="ARBA" id="ARBA00023136"/>
    </source>
</evidence>
<dbReference type="Pfam" id="PF01098">
    <property type="entry name" value="FTSW_RODA_SPOVE"/>
    <property type="match status" value="1"/>
</dbReference>
<dbReference type="Proteomes" id="UP001151133">
    <property type="component" value="Unassembled WGS sequence"/>
</dbReference>
<gene>
    <name evidence="18" type="ORF">OIU80_09915</name>
</gene>
<reference evidence="18" key="1">
    <citation type="submission" date="2022-10" db="EMBL/GenBank/DDBJ databases">
        <title>Two novel species of Flavobacterium.</title>
        <authorList>
            <person name="Liu Q."/>
            <person name="Xin Y.-H."/>
        </authorList>
    </citation>
    <scope>NUCLEOTIDE SEQUENCE</scope>
    <source>
        <strain evidence="18">LS1R47</strain>
    </source>
</reference>
<dbReference type="PANTHER" id="PTHR30474:SF2">
    <property type="entry name" value="PEPTIDOGLYCAN GLYCOSYLTRANSFERASE FTSW-RELATED"/>
    <property type="match status" value="1"/>
</dbReference>
<keyword evidence="19" id="KW-1185">Reference proteome</keyword>
<proteinExistence type="inferred from homology"/>
<evidence type="ECO:0000256" key="17">
    <source>
        <dbReference type="SAM" id="Phobius"/>
    </source>
</evidence>
<dbReference type="InterPro" id="IPR001182">
    <property type="entry name" value="FtsW/RodA"/>
</dbReference>
<keyword evidence="2" id="KW-0328">Glycosyltransferase</keyword>
<evidence type="ECO:0000256" key="14">
    <source>
        <dbReference type="ARBA" id="ARBA00044770"/>
    </source>
</evidence>
<keyword evidence="7 17" id="KW-1133">Transmembrane helix</keyword>
<keyword evidence="5" id="KW-0133">Cell shape</keyword>
<dbReference type="GO" id="GO:0008360">
    <property type="term" value="P:regulation of cell shape"/>
    <property type="evidence" value="ECO:0007669"/>
    <property type="project" value="UniProtKB-KW"/>
</dbReference>
<dbReference type="GO" id="GO:0051301">
    <property type="term" value="P:cell division"/>
    <property type="evidence" value="ECO:0007669"/>
    <property type="project" value="InterPro"/>
</dbReference>
<evidence type="ECO:0000256" key="11">
    <source>
        <dbReference type="ARBA" id="ARBA00038053"/>
    </source>
</evidence>
<feature type="transmembrane region" description="Helical" evidence="17">
    <location>
        <begin position="153"/>
        <end position="180"/>
    </location>
</feature>
<feature type="transmembrane region" description="Helical" evidence="17">
    <location>
        <begin position="74"/>
        <end position="95"/>
    </location>
</feature>
<organism evidence="18 19">
    <name type="scientific">Flavobacterium frigoritolerans</name>
    <dbReference type="NCBI Taxonomy" id="2987686"/>
    <lineage>
        <taxon>Bacteria</taxon>
        <taxon>Pseudomonadati</taxon>
        <taxon>Bacteroidota</taxon>
        <taxon>Flavobacteriia</taxon>
        <taxon>Flavobacteriales</taxon>
        <taxon>Flavobacteriaceae</taxon>
        <taxon>Flavobacterium</taxon>
    </lineage>
</organism>
<evidence type="ECO:0000256" key="13">
    <source>
        <dbReference type="ARBA" id="ARBA00041418"/>
    </source>
</evidence>
<keyword evidence="6" id="KW-0573">Peptidoglycan synthesis</keyword>
<comment type="similarity">
    <text evidence="11">Belongs to the SEDS family. FtsW subfamily.</text>
</comment>
<evidence type="ECO:0000256" key="6">
    <source>
        <dbReference type="ARBA" id="ARBA00022984"/>
    </source>
</evidence>
<accession>A0A9X2Z0C2</accession>
<dbReference type="AlphaFoldDB" id="A0A9X2Z0C2"/>
<sequence>MKELVNKLKGDRVIWSFVALLALFSFMPVFSASSNLAYIGHGTGNTLGYLVKHLAHICIGFLIIYWVHKVPYHYFRAISKVALPVVWILLAYTLLKGTVIAGANASRWIQVPFIGITFQTSTLASMVLFIFVARYLSKTRDEDEPFQTSLIQLWMPVFITLMLILPANFSTTALIFSMVLMLTFIGRYPLKYIGLIIGSGVVMFLFFLLLAKAFPDSRFFSRVGTWGSRIENFTTDKPDEDDYQIEKAKIAIASGKLGGLGPGKSVQKNFLPQSSSDFIYAIIVEEYGLIGGLTILGLYLLLMFRFVIASHKANTLFGKLVVVGLGFPMIFQAMINMAVAVELLPVTGQTLPLISSGGSSIWMTCFALGIIISVTKKDEEIEEELKEKEKREEALKKLIDKQLEEENELVNEEEGYSIEDNVKNPMEAVMK</sequence>